<protein>
    <submittedName>
        <fullName evidence="2">Filamentous hemagglutinin N-terminal domain-containing protein</fullName>
    </submittedName>
</protein>
<dbReference type="SUPFAM" id="SSF51126">
    <property type="entry name" value="Pectin lyase-like"/>
    <property type="match status" value="1"/>
</dbReference>
<dbReference type="InterPro" id="IPR024973">
    <property type="entry name" value="ESPR"/>
</dbReference>
<feature type="domain" description="Filamentous haemagglutinin FhaB/tRNA nuclease CdiA-like TPS" evidence="1">
    <location>
        <begin position="76"/>
        <end position="189"/>
    </location>
</feature>
<dbReference type="SMART" id="SM00912">
    <property type="entry name" value="Haemagg_act"/>
    <property type="match status" value="1"/>
</dbReference>
<sequence length="1017" mass="102485">MKAASLNHVYRLVWSHVQNAWAVVAETARSKGKKSLSVSSRIQSQSLTFSARLSKSAKLGLRVSLGVAALTASGVSYALPSDAKLDIGHATFDVSNNGTTLDINQTTSALKASWHSFNIGSNETVNLNQHAGDRAMFMITGPDASQIEGKFNVSNMLLFVNPNGIYFAKGSEVNVGNIILSTLKITDDDFLAGRYKFTGTDNMGSIVNHGVIKAKNEGYIVLLGKSVENTGTLVANNGSVVLGSAQEATLDFFGNGLIKAKLSGDALEANIKNSGAIYADGGFVQMATNARASAINISGIVEANQLVERNGVIRLEGGDNAKVEVSGRLIAKGLNTTGGSIEVTGEQVALMNGAVLDASGDKGGGKVLVGGDYQGKNDAVYNARTTYVASGATIKADAIEEGNGGKVVVWADDLTRYYGDIFAQGGASKGNGGFVEVSGKQYLAMLGDVNVGAANGIGGSVLFDPTNIVLGSNSTKVPADVAGPDVAFADNTGGVDTFIDVKDVIGFSELFLQATNDITVSSALNMTQATGSVRMEANNNINVNANANIQSGPIGSISLTADKDGQNGGDININANITSGSGGVFLSAANIAVNQPGVNINTTGNIFNGIAGSVKMEATGDINLGNANINAAGAGVGPGTGANGGNVEIKANSLTMTGNINTSGSVSNQTLGSGGQGGVVTINTVNNITVGSITTSAGDAGSTSASSTLSGDVTLASSAGNITTGNVNANGGINNIGAKVTMNAAGEIKTGDINTSAGAGRSDTDGKSAGGINITAGTNLTVGKITASGADGNGTNKSGGVAGAVNLVATTGDVTFGGITNNAGAKTGTGVNGNSANIFVRAGQDVIQNGDINTTSTSTNAVTQVAGRDYRNSSNSDISTGTNGRWLIYSTSPDRSQPGSNVLAKVNFQQFGTSYDAVKNNIQQLNSSGNGLIYTALPVTPPTTLLNISPRDNAGLGGLVGTNPALNTMTIVSLNPAAGDDDDPDAVACPVNEDHLGSTPILSSGVKLPDGVNSNCI</sequence>
<dbReference type="NCBIfam" id="TIGR01901">
    <property type="entry name" value="adhes_NPXG"/>
    <property type="match status" value="1"/>
</dbReference>
<dbReference type="Gene3D" id="2.160.20.10">
    <property type="entry name" value="Single-stranded right-handed beta-helix, Pectin lyase-like"/>
    <property type="match status" value="1"/>
</dbReference>
<dbReference type="InterPro" id="IPR012334">
    <property type="entry name" value="Pectin_lyas_fold"/>
</dbReference>
<evidence type="ECO:0000313" key="2">
    <source>
        <dbReference type="EMBL" id="MFD0928752.1"/>
    </source>
</evidence>
<dbReference type="RefSeq" id="WP_379073888.1">
    <property type="nucleotide sequence ID" value="NZ_JBHTJW010000002.1"/>
</dbReference>
<evidence type="ECO:0000313" key="3">
    <source>
        <dbReference type="Proteomes" id="UP001597106"/>
    </source>
</evidence>
<dbReference type="PANTHER" id="PTHR12338:SF5">
    <property type="entry name" value="ANTIGEN 43-RELATED"/>
    <property type="match status" value="1"/>
</dbReference>
<accession>A0ABW3GJF1</accession>
<keyword evidence="3" id="KW-1185">Reference proteome</keyword>
<dbReference type="InterPro" id="IPR008638">
    <property type="entry name" value="FhaB/CdiA-like_TPS"/>
</dbReference>
<dbReference type="EMBL" id="JBHTJW010000002">
    <property type="protein sequence ID" value="MFD0928752.1"/>
    <property type="molecule type" value="Genomic_DNA"/>
</dbReference>
<comment type="caution">
    <text evidence="2">The sequence shown here is derived from an EMBL/GenBank/DDBJ whole genome shotgun (WGS) entry which is preliminary data.</text>
</comment>
<dbReference type="InterPro" id="IPR011050">
    <property type="entry name" value="Pectin_lyase_fold/virulence"/>
</dbReference>
<organism evidence="2 3">
    <name type="scientific">Methylophilus glucosoxydans</name>
    <dbReference type="NCBI Taxonomy" id="752553"/>
    <lineage>
        <taxon>Bacteria</taxon>
        <taxon>Pseudomonadati</taxon>
        <taxon>Pseudomonadota</taxon>
        <taxon>Betaproteobacteria</taxon>
        <taxon>Nitrosomonadales</taxon>
        <taxon>Methylophilaceae</taxon>
        <taxon>Methylophilus</taxon>
    </lineage>
</organism>
<proteinExistence type="predicted"/>
<dbReference type="Proteomes" id="UP001597106">
    <property type="component" value="Unassembled WGS sequence"/>
</dbReference>
<dbReference type="Pfam" id="PF05860">
    <property type="entry name" value="TPS"/>
    <property type="match status" value="1"/>
</dbReference>
<dbReference type="InterPro" id="IPR050909">
    <property type="entry name" value="Bact_Autotransporter_VF"/>
</dbReference>
<evidence type="ECO:0000259" key="1">
    <source>
        <dbReference type="SMART" id="SM00912"/>
    </source>
</evidence>
<dbReference type="Pfam" id="PF13018">
    <property type="entry name" value="ESPR"/>
    <property type="match status" value="1"/>
</dbReference>
<name>A0ABW3GJF1_9PROT</name>
<gene>
    <name evidence="2" type="ORF">ACFQ1T_03060</name>
</gene>
<reference evidence="3" key="1">
    <citation type="journal article" date="2019" name="Int. J. Syst. Evol. Microbiol.">
        <title>The Global Catalogue of Microorganisms (GCM) 10K type strain sequencing project: providing services to taxonomists for standard genome sequencing and annotation.</title>
        <authorList>
            <consortium name="The Broad Institute Genomics Platform"/>
            <consortium name="The Broad Institute Genome Sequencing Center for Infectious Disease"/>
            <person name="Wu L."/>
            <person name="Ma J."/>
        </authorList>
    </citation>
    <scope>NUCLEOTIDE SEQUENCE [LARGE SCALE GENOMIC DNA]</scope>
    <source>
        <strain evidence="3">CCUG 59685</strain>
    </source>
</reference>
<dbReference type="PANTHER" id="PTHR12338">
    <property type="entry name" value="AUTOTRANSPORTER"/>
    <property type="match status" value="1"/>
</dbReference>